<feature type="transmembrane region" description="Helical" evidence="7">
    <location>
        <begin position="6"/>
        <end position="23"/>
    </location>
</feature>
<comment type="subcellular location">
    <subcellularLocation>
        <location evidence="1">Cell membrane</location>
        <topology evidence="1">Multi-pass membrane protein</topology>
    </subcellularLocation>
</comment>
<dbReference type="Proteomes" id="UP000002433">
    <property type="component" value="Chromosome"/>
</dbReference>
<evidence type="ECO:0000256" key="3">
    <source>
        <dbReference type="ARBA" id="ARBA00022475"/>
    </source>
</evidence>
<evidence type="ECO:0000256" key="2">
    <source>
        <dbReference type="ARBA" id="ARBA00011006"/>
    </source>
</evidence>
<feature type="transmembrane region" description="Helical" evidence="7">
    <location>
        <begin position="55"/>
        <end position="78"/>
    </location>
</feature>
<dbReference type="HOGENOM" id="CLU_160040_4_0_9"/>
<evidence type="ECO:0000256" key="1">
    <source>
        <dbReference type="ARBA" id="ARBA00004651"/>
    </source>
</evidence>
<reference evidence="8 9" key="1">
    <citation type="journal article" date="2006" name="Proc. Natl. Acad. Sci. U.S.A.">
        <title>Molecular genetic anatomy of inter- and intraserotype variation in the human bacterial pathogen group A Streptococcus.</title>
        <authorList>
            <person name="Beres S.B."/>
            <person name="Richter E.W."/>
            <person name="Nagiec M.J."/>
            <person name="Sumby P."/>
            <person name="Porcella S.F."/>
            <person name="DeLeo F.R."/>
            <person name="Musser J.M."/>
        </authorList>
    </citation>
    <scope>NUCLEOTIDE SEQUENCE [LARGE SCALE GENOMIC DNA]</scope>
    <source>
        <strain evidence="8 9">MGAS9429</strain>
    </source>
</reference>
<dbReference type="KEGG" id="spk:MGAS9429_Spy1506"/>
<dbReference type="PANTHER" id="PTHR33884:SF3">
    <property type="entry name" value="UPF0410 PROTEIN YMGE"/>
    <property type="match status" value="1"/>
</dbReference>
<dbReference type="GO" id="GO:0005886">
    <property type="term" value="C:plasma membrane"/>
    <property type="evidence" value="ECO:0007669"/>
    <property type="project" value="UniProtKB-SubCell"/>
</dbReference>
<keyword evidence="5 7" id="KW-1133">Transmembrane helix</keyword>
<accession>Q1JKD0</accession>
<gene>
    <name evidence="8" type="ordered locus">MGAS9429_Spy1506</name>
</gene>
<comment type="similarity">
    <text evidence="2">Belongs to the UPF0410 family.</text>
</comment>
<dbReference type="InterPro" id="IPR007341">
    <property type="entry name" value="Transgly_assoc"/>
</dbReference>
<protein>
    <submittedName>
        <fullName evidence="8">Hypothetical membrane spanning protein</fullName>
    </submittedName>
</protein>
<evidence type="ECO:0000313" key="9">
    <source>
        <dbReference type="Proteomes" id="UP000002433"/>
    </source>
</evidence>
<proteinExistence type="inferred from homology"/>
<dbReference type="Pfam" id="PF04226">
    <property type="entry name" value="Transgly_assoc"/>
    <property type="match status" value="1"/>
</dbReference>
<keyword evidence="4 7" id="KW-0812">Transmembrane</keyword>
<keyword evidence="3" id="KW-1003">Cell membrane</keyword>
<dbReference type="EMBL" id="CP000259">
    <property type="protein sequence ID" value="ABF32693.1"/>
    <property type="molecule type" value="Genomic_DNA"/>
</dbReference>
<evidence type="ECO:0000313" key="8">
    <source>
        <dbReference type="EMBL" id="ABF32693.1"/>
    </source>
</evidence>
<name>Q1JKD0_STRPC</name>
<evidence type="ECO:0000256" key="7">
    <source>
        <dbReference type="SAM" id="Phobius"/>
    </source>
</evidence>
<sequence>MLTMIWSLIVGAFIGMIAGKMTEKSQSMGCFTNIIAGLIGSAVGQRLFGDWGIQLAGMAIFPSILGAAIVIVLVSAIFGKRY</sequence>
<evidence type="ECO:0000256" key="6">
    <source>
        <dbReference type="ARBA" id="ARBA00023136"/>
    </source>
</evidence>
<keyword evidence="6 7" id="KW-0472">Membrane</keyword>
<organism evidence="8 9">
    <name type="scientific">Streptococcus pyogenes serotype M12 (strain MGAS9429)</name>
    <dbReference type="NCBI Taxonomy" id="370551"/>
    <lineage>
        <taxon>Bacteria</taxon>
        <taxon>Bacillati</taxon>
        <taxon>Bacillota</taxon>
        <taxon>Bacilli</taxon>
        <taxon>Lactobacillales</taxon>
        <taxon>Streptococcaceae</taxon>
        <taxon>Streptococcus</taxon>
    </lineage>
</organism>
<evidence type="ECO:0000256" key="4">
    <source>
        <dbReference type="ARBA" id="ARBA00022692"/>
    </source>
</evidence>
<dbReference type="PANTHER" id="PTHR33884">
    <property type="entry name" value="UPF0410 PROTEIN YMGE"/>
    <property type="match status" value="1"/>
</dbReference>
<evidence type="ECO:0000256" key="5">
    <source>
        <dbReference type="ARBA" id="ARBA00022989"/>
    </source>
</evidence>
<dbReference type="AlphaFoldDB" id="Q1JKD0"/>